<keyword evidence="4" id="KW-1133">Transmembrane helix</keyword>
<feature type="domain" description="Signal transduction histidine kinase subgroup 3 dimerisation and phosphoacceptor" evidence="6">
    <location>
        <begin position="249"/>
        <end position="315"/>
    </location>
</feature>
<gene>
    <name evidence="7" type="primary">degS_1</name>
    <name evidence="7" type="ORF">A9E74_00646</name>
</gene>
<sequence length="464" mass="52159">MRFISLKSYLILLIIIIASFCLLFTTLWVLYQSDKQTQQQTNQALNSATKQLHVQLIRVQTNFERPDNFPNLSLWQEAENYSGLCVRFIGLQDRVEQSICRGGGVTRSWPDWFDGFYRWVFRPGKAVEQALSHAGKHYGSVMVLPSVDIALDNAWQDVRKLMGLATLTIVSLSILLYFAIGYALRPGRVIVEELQKMKANEFSSRLPDFFITEWQYMGREMNQLAADLQSNLAERKALALKLVDIQEHERKFLARELHDEFGQSLAGLSAVASLITQLAEKDYPPLAKQGEKVSDITSYMMGLLRDMLIRLRPADFDELGLIDSLKAMIAGWNSQSGGKTQYQLEVIGDFSDLNDTLPVSIFRMAQECLTNIAKHSKASNALILLQRISSTAEPNVSEHILLKIEDDGIASDLTFIRRSGIGLLGLQERVDALGGTLQFKTLTPSGLAIHIEIPLFNGREVGDE</sequence>
<dbReference type="GO" id="GO:0000155">
    <property type="term" value="F:phosphorelay sensor kinase activity"/>
    <property type="evidence" value="ECO:0007669"/>
    <property type="project" value="InterPro"/>
</dbReference>
<name>A0A1E3GUT1_9GAMM</name>
<dbReference type="PANTHER" id="PTHR24421">
    <property type="entry name" value="NITRATE/NITRITE SENSOR PROTEIN NARX-RELATED"/>
    <property type="match status" value="1"/>
</dbReference>
<dbReference type="EC" id="2.7.13.3" evidence="7"/>
<evidence type="ECO:0000313" key="8">
    <source>
        <dbReference type="Proteomes" id="UP000094379"/>
    </source>
</evidence>
<dbReference type="SUPFAM" id="SSF55874">
    <property type="entry name" value="ATPase domain of HSP90 chaperone/DNA topoisomerase II/histidine kinase"/>
    <property type="match status" value="1"/>
</dbReference>
<dbReference type="STRING" id="291169.A9E74_00646"/>
<feature type="transmembrane region" description="Helical" evidence="4">
    <location>
        <begin position="161"/>
        <end position="184"/>
    </location>
</feature>
<dbReference type="Proteomes" id="UP000094379">
    <property type="component" value="Unassembled WGS sequence"/>
</dbReference>
<dbReference type="AlphaFoldDB" id="A0A1E3GUT1"/>
<dbReference type="Pfam" id="PF07730">
    <property type="entry name" value="HisKA_3"/>
    <property type="match status" value="1"/>
</dbReference>
<protein>
    <submittedName>
        <fullName evidence="7">Signal transduction histidine-protein kinase/phosphatase DegS</fullName>
        <ecNumber evidence="7">2.7.13.3</ecNumber>
    </submittedName>
</protein>
<dbReference type="Pfam" id="PF02518">
    <property type="entry name" value="HATPase_c"/>
    <property type="match status" value="1"/>
</dbReference>
<dbReference type="Gene3D" id="3.30.565.10">
    <property type="entry name" value="Histidine kinase-like ATPase, C-terminal domain"/>
    <property type="match status" value="1"/>
</dbReference>
<dbReference type="Gene3D" id="1.20.5.1930">
    <property type="match status" value="1"/>
</dbReference>
<evidence type="ECO:0000256" key="2">
    <source>
        <dbReference type="ARBA" id="ARBA00022777"/>
    </source>
</evidence>
<dbReference type="CDD" id="cd16917">
    <property type="entry name" value="HATPase_UhpB-NarQ-NarX-like"/>
    <property type="match status" value="1"/>
</dbReference>
<keyword evidence="1 7" id="KW-0808">Transferase</keyword>
<comment type="caution">
    <text evidence="7">The sequence shown here is derived from an EMBL/GenBank/DDBJ whole genome shotgun (WGS) entry which is preliminary data.</text>
</comment>
<dbReference type="PANTHER" id="PTHR24421:SF58">
    <property type="entry name" value="SIGNAL TRANSDUCTION HISTIDINE-PROTEIN KINASE_PHOSPHATASE UHPB"/>
    <property type="match status" value="1"/>
</dbReference>
<keyword evidence="3" id="KW-0902">Two-component regulatory system</keyword>
<dbReference type="InterPro" id="IPR011712">
    <property type="entry name" value="Sig_transdc_His_kin_sub3_dim/P"/>
</dbReference>
<dbReference type="InterPro" id="IPR050482">
    <property type="entry name" value="Sensor_HK_TwoCompSys"/>
</dbReference>
<keyword evidence="4" id="KW-0472">Membrane</keyword>
<proteinExistence type="predicted"/>
<evidence type="ECO:0000313" key="7">
    <source>
        <dbReference type="EMBL" id="ODN67810.1"/>
    </source>
</evidence>
<evidence type="ECO:0000256" key="3">
    <source>
        <dbReference type="ARBA" id="ARBA00023012"/>
    </source>
</evidence>
<dbReference type="InterPro" id="IPR003594">
    <property type="entry name" value="HATPase_dom"/>
</dbReference>
<keyword evidence="2 7" id="KW-0418">Kinase</keyword>
<evidence type="ECO:0000259" key="5">
    <source>
        <dbReference type="Pfam" id="PF02518"/>
    </source>
</evidence>
<evidence type="ECO:0000256" key="4">
    <source>
        <dbReference type="SAM" id="Phobius"/>
    </source>
</evidence>
<dbReference type="EMBL" id="MCRI01000003">
    <property type="protein sequence ID" value="ODN67810.1"/>
    <property type="molecule type" value="Genomic_DNA"/>
</dbReference>
<feature type="transmembrane region" description="Helical" evidence="4">
    <location>
        <begin position="6"/>
        <end position="31"/>
    </location>
</feature>
<feature type="domain" description="Histidine kinase/HSP90-like ATPase" evidence="5">
    <location>
        <begin position="359"/>
        <end position="455"/>
    </location>
</feature>
<dbReference type="GO" id="GO:0016020">
    <property type="term" value="C:membrane"/>
    <property type="evidence" value="ECO:0007669"/>
    <property type="project" value="InterPro"/>
</dbReference>
<reference evidence="7 8" key="1">
    <citation type="submission" date="2016-07" db="EMBL/GenBank/DDBJ databases">
        <title>Draft Genome Sequence of Methylophaga muralis Bur 1.</title>
        <authorList>
            <person name="Vasilenko O.V."/>
            <person name="Doronina N.V."/>
            <person name="Shmareva M.N."/>
            <person name="Tarlachkov S.V."/>
            <person name="Mustakhimov I."/>
            <person name="Trotsenko Y.A."/>
        </authorList>
    </citation>
    <scope>NUCLEOTIDE SEQUENCE [LARGE SCALE GENOMIC DNA]</scope>
    <source>
        <strain evidence="7 8">Bur 1</strain>
    </source>
</reference>
<keyword evidence="4" id="KW-0812">Transmembrane</keyword>
<organism evidence="7 8">
    <name type="scientific">Methylophaga muralis</name>
    <dbReference type="NCBI Taxonomy" id="291169"/>
    <lineage>
        <taxon>Bacteria</taxon>
        <taxon>Pseudomonadati</taxon>
        <taxon>Pseudomonadota</taxon>
        <taxon>Gammaproteobacteria</taxon>
        <taxon>Thiotrichales</taxon>
        <taxon>Piscirickettsiaceae</taxon>
        <taxon>Methylophaga</taxon>
    </lineage>
</organism>
<keyword evidence="8" id="KW-1185">Reference proteome</keyword>
<dbReference type="RefSeq" id="WP_176718901.1">
    <property type="nucleotide sequence ID" value="NZ_MCRI01000003.1"/>
</dbReference>
<dbReference type="GO" id="GO:0046983">
    <property type="term" value="F:protein dimerization activity"/>
    <property type="evidence" value="ECO:0007669"/>
    <property type="project" value="InterPro"/>
</dbReference>
<dbReference type="InterPro" id="IPR036890">
    <property type="entry name" value="HATPase_C_sf"/>
</dbReference>
<evidence type="ECO:0000256" key="1">
    <source>
        <dbReference type="ARBA" id="ARBA00022679"/>
    </source>
</evidence>
<evidence type="ECO:0000259" key="6">
    <source>
        <dbReference type="Pfam" id="PF07730"/>
    </source>
</evidence>
<accession>A0A1E3GUT1</accession>